<dbReference type="PANTHER" id="PTHR17985:SF8">
    <property type="entry name" value="TRANSPORT AND GOLGI ORGANIZATION PROTEIN 2 HOMOLOG"/>
    <property type="match status" value="1"/>
</dbReference>
<dbReference type="InterPro" id="IPR008551">
    <property type="entry name" value="TANGO2"/>
</dbReference>
<comment type="caution">
    <text evidence="1">The sequence shown here is derived from an EMBL/GenBank/DDBJ whole genome shotgun (WGS) entry which is preliminary data.</text>
</comment>
<name>A0ABV8UIP4_9PROT</name>
<dbReference type="Gene3D" id="3.60.60.10">
    <property type="entry name" value="Penicillin V Acylase, Chain A"/>
    <property type="match status" value="1"/>
</dbReference>
<evidence type="ECO:0000313" key="1">
    <source>
        <dbReference type="EMBL" id="MFC4350909.1"/>
    </source>
</evidence>
<accession>A0ABV8UIP4</accession>
<reference evidence="2" key="1">
    <citation type="journal article" date="2019" name="Int. J. Syst. Evol. Microbiol.">
        <title>The Global Catalogue of Microorganisms (GCM) 10K type strain sequencing project: providing services to taxonomists for standard genome sequencing and annotation.</title>
        <authorList>
            <consortium name="The Broad Institute Genomics Platform"/>
            <consortium name="The Broad Institute Genome Sequencing Center for Infectious Disease"/>
            <person name="Wu L."/>
            <person name="Ma J."/>
        </authorList>
    </citation>
    <scope>NUCLEOTIDE SEQUENCE [LARGE SCALE GENOMIC DNA]</scope>
    <source>
        <strain evidence="2">CECT 8472</strain>
    </source>
</reference>
<protein>
    <submittedName>
        <fullName evidence="1">NRDE family protein</fullName>
    </submittedName>
</protein>
<evidence type="ECO:0000313" key="2">
    <source>
        <dbReference type="Proteomes" id="UP001595799"/>
    </source>
</evidence>
<gene>
    <name evidence="1" type="ORF">ACFOW6_05070</name>
</gene>
<sequence>MCTLVIDRAPGHDWPILLAGNRDEMRDRSWKAPGRHWPDRPHVVAGQDLQSEGAWLGLNDDGLVAAVLNRYGSLGSTPERRSRGELVLEALDHAEATAAAEALADLEPQAYRSFNLVVADALDAFWIRHSDEEGAGIDVFPIPPGLSMLSAFDLNDTSSGRIRHYLPRFRAASRPDPETQDWQDWQDLLAATEVSEGETASAAMCFSLDNGFGTLSSSLLALPDVRLDSMDAPRRPVWLFAPGRPDQTEYRPVDLEQ</sequence>
<organism evidence="1 2">
    <name type="scientific">Fodinicurvata halophila</name>
    <dbReference type="NCBI Taxonomy" id="1419723"/>
    <lineage>
        <taxon>Bacteria</taxon>
        <taxon>Pseudomonadati</taxon>
        <taxon>Pseudomonadota</taxon>
        <taxon>Alphaproteobacteria</taxon>
        <taxon>Rhodospirillales</taxon>
        <taxon>Rhodovibrionaceae</taxon>
        <taxon>Fodinicurvata</taxon>
    </lineage>
</organism>
<dbReference type="Proteomes" id="UP001595799">
    <property type="component" value="Unassembled WGS sequence"/>
</dbReference>
<dbReference type="RefSeq" id="WP_382421253.1">
    <property type="nucleotide sequence ID" value="NZ_JBHSCW010000003.1"/>
</dbReference>
<dbReference type="Pfam" id="PF05742">
    <property type="entry name" value="TANGO2"/>
    <property type="match status" value="1"/>
</dbReference>
<dbReference type="EMBL" id="JBHSCW010000003">
    <property type="protein sequence ID" value="MFC4350909.1"/>
    <property type="molecule type" value="Genomic_DNA"/>
</dbReference>
<dbReference type="PANTHER" id="PTHR17985">
    <property type="entry name" value="SER/THR-RICH PROTEIN T10 IN DGCR REGION"/>
    <property type="match status" value="1"/>
</dbReference>
<keyword evidence="2" id="KW-1185">Reference proteome</keyword>
<proteinExistence type="predicted"/>